<keyword evidence="9" id="KW-1185">Reference proteome</keyword>
<evidence type="ECO:0000259" key="7">
    <source>
        <dbReference type="Pfam" id="PF01494"/>
    </source>
</evidence>
<dbReference type="InterPro" id="IPR002938">
    <property type="entry name" value="FAD-bd"/>
</dbReference>
<evidence type="ECO:0000256" key="4">
    <source>
        <dbReference type="ARBA" id="ARBA00023002"/>
    </source>
</evidence>
<keyword evidence="3" id="KW-0274">FAD</keyword>
<keyword evidence="4" id="KW-0560">Oxidoreductase</keyword>
<dbReference type="GO" id="GO:0071949">
    <property type="term" value="F:FAD binding"/>
    <property type="evidence" value="ECO:0007669"/>
    <property type="project" value="InterPro"/>
</dbReference>
<comment type="similarity">
    <text evidence="1">Belongs to the paxM FAD-dependent monooxygenase family.</text>
</comment>
<reference evidence="8" key="1">
    <citation type="submission" date="2023-06" db="EMBL/GenBank/DDBJ databases">
        <title>Genome-scale phylogeny and comparative genomics of the fungal order Sordariales.</title>
        <authorList>
            <consortium name="Lawrence Berkeley National Laboratory"/>
            <person name="Hensen N."/>
            <person name="Bonometti L."/>
            <person name="Westerberg I."/>
            <person name="Brannstrom I.O."/>
            <person name="Guillou S."/>
            <person name="Cros-Aarteil S."/>
            <person name="Calhoun S."/>
            <person name="Haridas S."/>
            <person name="Kuo A."/>
            <person name="Mondo S."/>
            <person name="Pangilinan J."/>
            <person name="Riley R."/>
            <person name="LaButti K."/>
            <person name="Andreopoulos B."/>
            <person name="Lipzen A."/>
            <person name="Chen C."/>
            <person name="Yanf M."/>
            <person name="Daum C."/>
            <person name="Ng V."/>
            <person name="Clum A."/>
            <person name="Steindorff A."/>
            <person name="Ohm R."/>
            <person name="Martin F."/>
            <person name="Silar P."/>
            <person name="Natvig D."/>
            <person name="Lalanne C."/>
            <person name="Gautier V."/>
            <person name="Ament-velasquez S.L."/>
            <person name="Kruys A."/>
            <person name="Hutchinson M.I."/>
            <person name="Powell A.J."/>
            <person name="Barry K."/>
            <person name="Miller A.N."/>
            <person name="Grigoriev I.V."/>
            <person name="Debuchy R."/>
            <person name="Gladieux P."/>
            <person name="Thoren M.H."/>
            <person name="Johannesson H."/>
        </authorList>
    </citation>
    <scope>NUCLEOTIDE SEQUENCE</scope>
    <source>
        <strain evidence="8">SMH3187-1</strain>
    </source>
</reference>
<dbReference type="Gene3D" id="2.40.400.10">
    <property type="entry name" value="Acetoacetate decarboxylase-like"/>
    <property type="match status" value="1"/>
</dbReference>
<comment type="caution">
    <text evidence="8">The sequence shown here is derived from an EMBL/GenBank/DDBJ whole genome shotgun (WGS) entry which is preliminary data.</text>
</comment>
<evidence type="ECO:0000313" key="9">
    <source>
        <dbReference type="Proteomes" id="UP001172155"/>
    </source>
</evidence>
<dbReference type="PANTHER" id="PTHR13789">
    <property type="entry name" value="MONOOXYGENASE"/>
    <property type="match status" value="1"/>
</dbReference>
<dbReference type="SUPFAM" id="SSF160104">
    <property type="entry name" value="Acetoacetate decarboxylase-like"/>
    <property type="match status" value="1"/>
</dbReference>
<accession>A0AA40F457</accession>
<evidence type="ECO:0000256" key="1">
    <source>
        <dbReference type="ARBA" id="ARBA00007992"/>
    </source>
</evidence>
<dbReference type="Gene3D" id="3.50.50.60">
    <property type="entry name" value="FAD/NAD(P)-binding domain"/>
    <property type="match status" value="1"/>
</dbReference>
<dbReference type="InterPro" id="IPR050493">
    <property type="entry name" value="FAD-dep_Monooxygenase_BioMet"/>
</dbReference>
<evidence type="ECO:0000256" key="3">
    <source>
        <dbReference type="ARBA" id="ARBA00022827"/>
    </source>
</evidence>
<dbReference type="Pfam" id="PF06314">
    <property type="entry name" value="ADC"/>
    <property type="match status" value="1"/>
</dbReference>
<dbReference type="GO" id="GO:0004497">
    <property type="term" value="F:monooxygenase activity"/>
    <property type="evidence" value="ECO:0007669"/>
    <property type="project" value="UniProtKB-KW"/>
</dbReference>
<feature type="region of interest" description="Disordered" evidence="6">
    <location>
        <begin position="408"/>
        <end position="428"/>
    </location>
</feature>
<evidence type="ECO:0000256" key="6">
    <source>
        <dbReference type="SAM" id="MobiDB-lite"/>
    </source>
</evidence>
<feature type="domain" description="FAD-binding" evidence="7">
    <location>
        <begin position="8"/>
        <end position="365"/>
    </location>
</feature>
<dbReference type="InterPro" id="IPR036188">
    <property type="entry name" value="FAD/NAD-bd_sf"/>
</dbReference>
<organism evidence="8 9">
    <name type="scientific">Schizothecium vesticola</name>
    <dbReference type="NCBI Taxonomy" id="314040"/>
    <lineage>
        <taxon>Eukaryota</taxon>
        <taxon>Fungi</taxon>
        <taxon>Dikarya</taxon>
        <taxon>Ascomycota</taxon>
        <taxon>Pezizomycotina</taxon>
        <taxon>Sordariomycetes</taxon>
        <taxon>Sordariomycetidae</taxon>
        <taxon>Sordariales</taxon>
        <taxon>Schizotheciaceae</taxon>
        <taxon>Schizothecium</taxon>
    </lineage>
</organism>
<keyword evidence="2" id="KW-0285">Flavoprotein</keyword>
<dbReference type="Pfam" id="PF01494">
    <property type="entry name" value="FAD_binding_3"/>
    <property type="match status" value="1"/>
</dbReference>
<dbReference type="AlphaFoldDB" id="A0AA40F457"/>
<protein>
    <recommendedName>
        <fullName evidence="7">FAD-binding domain-containing protein</fullName>
    </recommendedName>
</protein>
<sequence>MDTTDRAIKVLIVGAGIGGLTAAVGLRKQGHEVTILERSKLAQETGAAIHIAPNCHGILRRLGIYPETLGANPVQRILEYDYTGAARINVDLRQGLSMWQHPWLLCHRLRLYEALKCAATSLTGSGTPADLKTACRVVDIDAEEATITLEDGTRISGDMVLGADGVSSVARKSATGLDIKPFGSGKSAFRFMIPHEKIRSNPETQGFTEHEGTMTLWYGNDRRIVMYPCNDNTAMNFVCIHPSNLSDTTLHDWSRESSKKALLDVFRSFDPRVKAMLAMVDETALKAWTLLDMNRIPRWVNGRLALLGDAAHPFLPHQGQGGGIAIEDAASLCALLPKGTCVADIPERLVLYEKIRDGRAHKIQEFTRLAGADLDDEGRRDFNIMEFAQYNFGHDEWDNTEHALRKHQWSRPGNTHHRRAPLSFGPMPGPRQVPFGPMTDRHARFVTHSIRFRTSGTYLRTWFPTDAFSFASPATVVEATLQCTQLSQLGWLGGRGYTHLGLYVHGVKYTTREGTSVFGSFLPVLFESHPDPIVTGRDELGMPKVFANISVATTASSTSITCSWQGVTFASMRLEGLEEGAADVTTAVAPPAGPPVDWPSKRGPLPAPIPLRNADLLVYKYTPAVGKPGIADAEYAVFIEKDDSDPLRVVRRKMASTQGRLEFRSCSAEELPTLHNVVSSLAKLPIYDIVQVSVEEGSGVGNLAQARRIE</sequence>
<feature type="compositionally biased region" description="Basic residues" evidence="6">
    <location>
        <begin position="408"/>
        <end position="420"/>
    </location>
</feature>
<dbReference type="SUPFAM" id="SSF51905">
    <property type="entry name" value="FAD/NAD(P)-binding domain"/>
    <property type="match status" value="1"/>
</dbReference>
<name>A0AA40F457_9PEZI</name>
<dbReference type="GO" id="GO:0016829">
    <property type="term" value="F:lyase activity"/>
    <property type="evidence" value="ECO:0007669"/>
    <property type="project" value="InterPro"/>
</dbReference>
<proteinExistence type="inferred from homology"/>
<gene>
    <name evidence="8" type="ORF">B0T18DRAFT_320478</name>
</gene>
<dbReference type="PANTHER" id="PTHR13789:SF261">
    <property type="entry name" value="HYDROXYLASE, PUTATIVE (AFU_ORTHOLOGUE AFUA_7G00590)-RELATED"/>
    <property type="match status" value="1"/>
</dbReference>
<dbReference type="PRINTS" id="PR00420">
    <property type="entry name" value="RNGMNOXGNASE"/>
</dbReference>
<dbReference type="InterPro" id="IPR023375">
    <property type="entry name" value="ADC_dom_sf"/>
</dbReference>
<evidence type="ECO:0000256" key="5">
    <source>
        <dbReference type="ARBA" id="ARBA00023033"/>
    </source>
</evidence>
<evidence type="ECO:0000313" key="8">
    <source>
        <dbReference type="EMBL" id="KAK0750681.1"/>
    </source>
</evidence>
<dbReference type="InterPro" id="IPR010451">
    <property type="entry name" value="Acetoacetate_decarboxylase"/>
</dbReference>
<dbReference type="Proteomes" id="UP001172155">
    <property type="component" value="Unassembled WGS sequence"/>
</dbReference>
<dbReference type="SUPFAM" id="SSF54373">
    <property type="entry name" value="FAD-linked reductases, C-terminal domain"/>
    <property type="match status" value="1"/>
</dbReference>
<evidence type="ECO:0000256" key="2">
    <source>
        <dbReference type="ARBA" id="ARBA00022630"/>
    </source>
</evidence>
<dbReference type="EMBL" id="JAUKUD010000002">
    <property type="protein sequence ID" value="KAK0750681.1"/>
    <property type="molecule type" value="Genomic_DNA"/>
</dbReference>
<keyword evidence="5" id="KW-0503">Monooxygenase</keyword>